<sequence length="112" mass="13384">MPLDFFLSKTQAYEWYKAFKEGREEVQDLPRSGRPSTTDENIEKIKKMVIENRRLSVRELAHEVEMSHMSVHNILTEVLRIRRVAVRLLPKEHRKVIAEDMIFGQKLNKCYR</sequence>
<dbReference type="Proteomes" id="UP000053825">
    <property type="component" value="Unassembled WGS sequence"/>
</dbReference>
<accession>A0A0L7QPT5</accession>
<gene>
    <name evidence="1" type="ORF">WH47_07727</name>
</gene>
<organism evidence="1 2">
    <name type="scientific">Habropoda laboriosa</name>
    <dbReference type="NCBI Taxonomy" id="597456"/>
    <lineage>
        <taxon>Eukaryota</taxon>
        <taxon>Metazoa</taxon>
        <taxon>Ecdysozoa</taxon>
        <taxon>Arthropoda</taxon>
        <taxon>Hexapoda</taxon>
        <taxon>Insecta</taxon>
        <taxon>Pterygota</taxon>
        <taxon>Neoptera</taxon>
        <taxon>Endopterygota</taxon>
        <taxon>Hymenoptera</taxon>
        <taxon>Apocrita</taxon>
        <taxon>Aculeata</taxon>
        <taxon>Apoidea</taxon>
        <taxon>Anthophila</taxon>
        <taxon>Apidae</taxon>
        <taxon>Habropoda</taxon>
    </lineage>
</organism>
<keyword evidence="2" id="KW-1185">Reference proteome</keyword>
<name>A0A0L7QPT5_9HYME</name>
<protein>
    <recommendedName>
        <fullName evidence="3">Histone-lysine N-methyltransferase SETMAR</fullName>
    </recommendedName>
</protein>
<dbReference type="PANTHER" id="PTHR46060:SF1">
    <property type="entry name" value="MARINER MOS1 TRANSPOSASE-LIKE PROTEIN"/>
    <property type="match status" value="1"/>
</dbReference>
<reference evidence="1 2" key="1">
    <citation type="submission" date="2015-07" db="EMBL/GenBank/DDBJ databases">
        <title>The genome of Habropoda laboriosa.</title>
        <authorList>
            <person name="Pan H."/>
            <person name="Kapheim K."/>
        </authorList>
    </citation>
    <scope>NUCLEOTIDE SEQUENCE [LARGE SCALE GENOMIC DNA]</scope>
    <source>
        <strain evidence="1">0110345459</strain>
    </source>
</reference>
<evidence type="ECO:0000313" key="1">
    <source>
        <dbReference type="EMBL" id="KOC60647.1"/>
    </source>
</evidence>
<dbReference type="AlphaFoldDB" id="A0A0L7QPT5"/>
<proteinExistence type="predicted"/>
<dbReference type="Pfam" id="PF13565">
    <property type="entry name" value="HTH_32"/>
    <property type="match status" value="1"/>
</dbReference>
<dbReference type="InterPro" id="IPR052709">
    <property type="entry name" value="Transposase-MT_Hybrid"/>
</dbReference>
<dbReference type="EMBL" id="KQ414805">
    <property type="protein sequence ID" value="KOC60647.1"/>
    <property type="molecule type" value="Genomic_DNA"/>
</dbReference>
<evidence type="ECO:0000313" key="2">
    <source>
        <dbReference type="Proteomes" id="UP000053825"/>
    </source>
</evidence>
<dbReference type="PANTHER" id="PTHR46060">
    <property type="entry name" value="MARINER MOS1 TRANSPOSASE-LIKE PROTEIN"/>
    <property type="match status" value="1"/>
</dbReference>
<dbReference type="STRING" id="597456.A0A0L7QPT5"/>
<evidence type="ECO:0008006" key="3">
    <source>
        <dbReference type="Google" id="ProtNLM"/>
    </source>
</evidence>